<dbReference type="AlphaFoldDB" id="A0A8J5Y124"/>
<accession>A0A8J5Y124</accession>
<gene>
    <name evidence="1" type="ORF">CXB51_031689</name>
</gene>
<organism evidence="1 2">
    <name type="scientific">Gossypium anomalum</name>
    <dbReference type="NCBI Taxonomy" id="47600"/>
    <lineage>
        <taxon>Eukaryota</taxon>
        <taxon>Viridiplantae</taxon>
        <taxon>Streptophyta</taxon>
        <taxon>Embryophyta</taxon>
        <taxon>Tracheophyta</taxon>
        <taxon>Spermatophyta</taxon>
        <taxon>Magnoliopsida</taxon>
        <taxon>eudicotyledons</taxon>
        <taxon>Gunneridae</taxon>
        <taxon>Pentapetalae</taxon>
        <taxon>rosids</taxon>
        <taxon>malvids</taxon>
        <taxon>Malvales</taxon>
        <taxon>Malvaceae</taxon>
        <taxon>Malvoideae</taxon>
        <taxon>Gossypium</taxon>
    </lineage>
</organism>
<evidence type="ECO:0000313" key="2">
    <source>
        <dbReference type="Proteomes" id="UP000701853"/>
    </source>
</evidence>
<protein>
    <submittedName>
        <fullName evidence="1">Uncharacterized protein</fullName>
    </submittedName>
</protein>
<evidence type="ECO:0000313" key="1">
    <source>
        <dbReference type="EMBL" id="KAG8474958.1"/>
    </source>
</evidence>
<reference evidence="1 2" key="1">
    <citation type="journal article" date="2021" name="bioRxiv">
        <title>The Gossypium anomalum genome as a resource for cotton improvement and evolutionary analysis of hybrid incompatibility.</title>
        <authorList>
            <person name="Grover C.E."/>
            <person name="Yuan D."/>
            <person name="Arick M.A."/>
            <person name="Miller E.R."/>
            <person name="Hu G."/>
            <person name="Peterson D.G."/>
            <person name="Wendel J.F."/>
            <person name="Udall J.A."/>
        </authorList>
    </citation>
    <scope>NUCLEOTIDE SEQUENCE [LARGE SCALE GENOMIC DNA]</scope>
    <source>
        <strain evidence="1">JFW-Udall</strain>
        <tissue evidence="1">Leaf</tissue>
    </source>
</reference>
<dbReference type="EMBL" id="JAHUZN010000012">
    <property type="protein sequence ID" value="KAG8474958.1"/>
    <property type="molecule type" value="Genomic_DNA"/>
</dbReference>
<proteinExistence type="predicted"/>
<name>A0A8J5Y124_9ROSI</name>
<keyword evidence="2" id="KW-1185">Reference proteome</keyword>
<sequence length="17" mass="2080">MFTRLVSYMKPHKVKTI</sequence>
<dbReference type="Proteomes" id="UP000701853">
    <property type="component" value="Chromosome 12"/>
</dbReference>
<comment type="caution">
    <text evidence="1">The sequence shown here is derived from an EMBL/GenBank/DDBJ whole genome shotgun (WGS) entry which is preliminary data.</text>
</comment>